<dbReference type="InterPro" id="IPR036890">
    <property type="entry name" value="HATPase_C_sf"/>
</dbReference>
<dbReference type="InterPro" id="IPR013655">
    <property type="entry name" value="PAS_fold_3"/>
</dbReference>
<dbReference type="Gene3D" id="3.30.450.20">
    <property type="entry name" value="PAS domain"/>
    <property type="match status" value="1"/>
</dbReference>
<dbReference type="Pfam" id="PF08447">
    <property type="entry name" value="PAS_3"/>
    <property type="match status" value="1"/>
</dbReference>
<feature type="domain" description="PAC" evidence="12">
    <location>
        <begin position="229"/>
        <end position="280"/>
    </location>
</feature>
<evidence type="ECO:0000259" key="11">
    <source>
        <dbReference type="PROSITE" id="PS50112"/>
    </source>
</evidence>
<keyword evidence="8" id="KW-0175">Coiled coil</keyword>
<keyword evidence="14" id="KW-1185">Reference proteome</keyword>
<evidence type="ECO:0000256" key="7">
    <source>
        <dbReference type="PROSITE-ProRule" id="PRU00169"/>
    </source>
</evidence>
<keyword evidence="4" id="KW-0808">Transferase</keyword>
<organism evidence="13 14">
    <name type="scientific">Haloarcula quadrata</name>
    <dbReference type="NCBI Taxonomy" id="182779"/>
    <lineage>
        <taxon>Archaea</taxon>
        <taxon>Methanobacteriati</taxon>
        <taxon>Methanobacteriota</taxon>
        <taxon>Stenosarchaea group</taxon>
        <taxon>Halobacteria</taxon>
        <taxon>Halobacteriales</taxon>
        <taxon>Haloarculaceae</taxon>
        <taxon>Haloarcula</taxon>
    </lineage>
</organism>
<dbReference type="NCBIfam" id="TIGR00229">
    <property type="entry name" value="sensory_box"/>
    <property type="match status" value="1"/>
</dbReference>
<dbReference type="SUPFAM" id="SSF47384">
    <property type="entry name" value="Homodimeric domain of signal transducing histidine kinase"/>
    <property type="match status" value="1"/>
</dbReference>
<dbReference type="Pfam" id="PF02518">
    <property type="entry name" value="HATPase_c"/>
    <property type="match status" value="1"/>
</dbReference>
<comment type="caution">
    <text evidence="13">The sequence shown here is derived from an EMBL/GenBank/DDBJ whole genome shotgun (WGS) entry which is preliminary data.</text>
</comment>
<evidence type="ECO:0000256" key="3">
    <source>
        <dbReference type="ARBA" id="ARBA00022553"/>
    </source>
</evidence>
<dbReference type="EC" id="2.7.13.3" evidence="2"/>
<dbReference type="Gene3D" id="3.40.50.2300">
    <property type="match status" value="1"/>
</dbReference>
<dbReference type="PROSITE" id="PS50109">
    <property type="entry name" value="HIS_KIN"/>
    <property type="match status" value="1"/>
</dbReference>
<feature type="domain" description="PAS" evidence="11">
    <location>
        <begin position="155"/>
        <end position="225"/>
    </location>
</feature>
<evidence type="ECO:0000256" key="4">
    <source>
        <dbReference type="ARBA" id="ARBA00022679"/>
    </source>
</evidence>
<dbReference type="InterPro" id="IPR005467">
    <property type="entry name" value="His_kinase_dom"/>
</dbReference>
<evidence type="ECO:0000256" key="2">
    <source>
        <dbReference type="ARBA" id="ARBA00012438"/>
    </source>
</evidence>
<evidence type="ECO:0000259" key="10">
    <source>
        <dbReference type="PROSITE" id="PS50110"/>
    </source>
</evidence>
<sequence length="489" mass="55005">MTMHTNGEVKSNVFSRHNDGSDMTVLVVDDDPDILDLTSTFLEREKDGFSVITHADPTDAIEQVDQVDVDAIVSDYDMPSLNGLEFLEAIREDYKNIPFILFTGKGSEDIASEAISKGVTDYLEKQTGPEQYALLANRISNAVEQYHASETLKRSQQKFSKVVRNSTDVLGIVDKKGEFKYISPACENTLGYKQEELIGECAFDYMPPDDRQEAMNEFFAAIENPDRGPTVEFRFEDPDGGWTIVEARGENLFDDEFINGFVVNARDIGELKQRERELEQQNEQLQNMRKMLSHDLRSPVSVASESLFLYRDTENEKWLEKTETAVQRMDEILDKVATLSIDDTSITDTETVELRDIVSSVWDTIQTKGAQLHIQDSKKFEADPSRLKQIFENLIRNAIEHSTGEVIIKVGTTNEGIYVEDTGPGIAEDEHDDVFDSGYTTDPANTGFGLSIVKEIVVGHGWEISLIEGENGGARFEIDNIVFQPAVYN</sequence>
<evidence type="ECO:0000256" key="6">
    <source>
        <dbReference type="ARBA" id="ARBA00023012"/>
    </source>
</evidence>
<dbReference type="InterPro" id="IPR000014">
    <property type="entry name" value="PAS"/>
</dbReference>
<dbReference type="CDD" id="cd00156">
    <property type="entry name" value="REC"/>
    <property type="match status" value="1"/>
</dbReference>
<dbReference type="SUPFAM" id="SSF55874">
    <property type="entry name" value="ATPase domain of HSP90 chaperone/DNA topoisomerase II/histidine kinase"/>
    <property type="match status" value="1"/>
</dbReference>
<dbReference type="InterPro" id="IPR011006">
    <property type="entry name" value="CheY-like_superfamily"/>
</dbReference>
<evidence type="ECO:0000256" key="1">
    <source>
        <dbReference type="ARBA" id="ARBA00000085"/>
    </source>
</evidence>
<evidence type="ECO:0000313" key="14">
    <source>
        <dbReference type="Proteomes" id="UP000268233"/>
    </source>
</evidence>
<dbReference type="InterPro" id="IPR000700">
    <property type="entry name" value="PAS-assoc_C"/>
</dbReference>
<keyword evidence="6" id="KW-0902">Two-component regulatory system</keyword>
<keyword evidence="3 7" id="KW-0597">Phosphoprotein</keyword>
<dbReference type="PROSITE" id="PS50112">
    <property type="entry name" value="PAS"/>
    <property type="match status" value="1"/>
</dbReference>
<dbReference type="SMART" id="SM00448">
    <property type="entry name" value="REC"/>
    <property type="match status" value="1"/>
</dbReference>
<gene>
    <name evidence="13" type="ORF">BDK61_4750</name>
</gene>
<keyword evidence="5" id="KW-0418">Kinase</keyword>
<dbReference type="InterPro" id="IPR036097">
    <property type="entry name" value="HisK_dim/P_sf"/>
</dbReference>
<evidence type="ECO:0000256" key="8">
    <source>
        <dbReference type="SAM" id="Coils"/>
    </source>
</evidence>
<feature type="modified residue" description="4-aspartylphosphate" evidence="7">
    <location>
        <position position="75"/>
    </location>
</feature>
<evidence type="ECO:0000259" key="9">
    <source>
        <dbReference type="PROSITE" id="PS50109"/>
    </source>
</evidence>
<dbReference type="PRINTS" id="PR00344">
    <property type="entry name" value="BCTRLSENSOR"/>
</dbReference>
<proteinExistence type="predicted"/>
<dbReference type="Proteomes" id="UP000268233">
    <property type="component" value="Unassembled WGS sequence"/>
</dbReference>
<dbReference type="Gene3D" id="1.10.287.130">
    <property type="match status" value="1"/>
</dbReference>
<evidence type="ECO:0000256" key="5">
    <source>
        <dbReference type="ARBA" id="ARBA00022777"/>
    </source>
</evidence>
<dbReference type="InterPro" id="IPR035965">
    <property type="entry name" value="PAS-like_dom_sf"/>
</dbReference>
<dbReference type="GO" id="GO:0000155">
    <property type="term" value="F:phosphorelay sensor kinase activity"/>
    <property type="evidence" value="ECO:0007669"/>
    <property type="project" value="InterPro"/>
</dbReference>
<dbReference type="PROSITE" id="PS50113">
    <property type="entry name" value="PAC"/>
    <property type="match status" value="1"/>
</dbReference>
<dbReference type="SMART" id="SM00091">
    <property type="entry name" value="PAS"/>
    <property type="match status" value="1"/>
</dbReference>
<dbReference type="CDD" id="cd00130">
    <property type="entry name" value="PAS"/>
    <property type="match status" value="1"/>
</dbReference>
<dbReference type="PANTHER" id="PTHR43711:SF1">
    <property type="entry name" value="HISTIDINE KINASE 1"/>
    <property type="match status" value="1"/>
</dbReference>
<dbReference type="Pfam" id="PF00072">
    <property type="entry name" value="Response_reg"/>
    <property type="match status" value="1"/>
</dbReference>
<dbReference type="SMART" id="SM00387">
    <property type="entry name" value="HATPase_c"/>
    <property type="match status" value="1"/>
</dbReference>
<protein>
    <recommendedName>
        <fullName evidence="2">histidine kinase</fullName>
        <ecNumber evidence="2">2.7.13.3</ecNumber>
    </recommendedName>
</protein>
<dbReference type="EMBL" id="RBWW01000004">
    <property type="protein sequence ID" value="RKS75203.1"/>
    <property type="molecule type" value="Genomic_DNA"/>
</dbReference>
<feature type="domain" description="Response regulatory" evidence="10">
    <location>
        <begin position="24"/>
        <end position="140"/>
    </location>
</feature>
<accession>A0A495QQF1</accession>
<dbReference type="InterPro" id="IPR001789">
    <property type="entry name" value="Sig_transdc_resp-reg_receiver"/>
</dbReference>
<dbReference type="Gene3D" id="3.30.565.10">
    <property type="entry name" value="Histidine kinase-like ATPase, C-terminal domain"/>
    <property type="match status" value="1"/>
</dbReference>
<dbReference type="PROSITE" id="PS50110">
    <property type="entry name" value="RESPONSE_REGULATORY"/>
    <property type="match status" value="1"/>
</dbReference>
<feature type="domain" description="Histidine kinase" evidence="9">
    <location>
        <begin position="291"/>
        <end position="484"/>
    </location>
</feature>
<dbReference type="InterPro" id="IPR003594">
    <property type="entry name" value="HATPase_dom"/>
</dbReference>
<dbReference type="AlphaFoldDB" id="A0A495QQF1"/>
<dbReference type="CDD" id="cd00075">
    <property type="entry name" value="HATPase"/>
    <property type="match status" value="1"/>
</dbReference>
<evidence type="ECO:0000313" key="13">
    <source>
        <dbReference type="EMBL" id="RKS75203.1"/>
    </source>
</evidence>
<comment type="catalytic activity">
    <reaction evidence="1">
        <text>ATP + protein L-histidine = ADP + protein N-phospho-L-histidine.</text>
        <dbReference type="EC" id="2.7.13.3"/>
    </reaction>
</comment>
<dbReference type="InterPro" id="IPR003661">
    <property type="entry name" value="HisK_dim/P_dom"/>
</dbReference>
<dbReference type="InterPro" id="IPR050736">
    <property type="entry name" value="Sensor_HK_Regulatory"/>
</dbReference>
<dbReference type="CDD" id="cd00082">
    <property type="entry name" value="HisKA"/>
    <property type="match status" value="1"/>
</dbReference>
<feature type="coiled-coil region" evidence="8">
    <location>
        <begin position="264"/>
        <end position="295"/>
    </location>
</feature>
<name>A0A495QQF1_9EURY</name>
<evidence type="ECO:0000259" key="12">
    <source>
        <dbReference type="PROSITE" id="PS50113"/>
    </source>
</evidence>
<dbReference type="SUPFAM" id="SSF55785">
    <property type="entry name" value="PYP-like sensor domain (PAS domain)"/>
    <property type="match status" value="1"/>
</dbReference>
<reference evidence="13 14" key="1">
    <citation type="submission" date="2018-10" db="EMBL/GenBank/DDBJ databases">
        <title>Genomic Encyclopedia of Archaeal and Bacterial Type Strains, Phase II (KMG-II): from individual species to whole genera.</title>
        <authorList>
            <person name="Goeker M."/>
        </authorList>
    </citation>
    <scope>NUCLEOTIDE SEQUENCE [LARGE SCALE GENOMIC DNA]</scope>
    <source>
        <strain evidence="13 14">DSM 11927</strain>
    </source>
</reference>
<dbReference type="PANTHER" id="PTHR43711">
    <property type="entry name" value="TWO-COMPONENT HISTIDINE KINASE"/>
    <property type="match status" value="1"/>
</dbReference>
<dbReference type="InterPro" id="IPR004358">
    <property type="entry name" value="Sig_transdc_His_kin-like_C"/>
</dbReference>
<dbReference type="SUPFAM" id="SSF52172">
    <property type="entry name" value="CheY-like"/>
    <property type="match status" value="1"/>
</dbReference>